<reference evidence="1" key="1">
    <citation type="submission" date="2023-04" db="EMBL/GenBank/DDBJ databases">
        <title>Chromosome-level genome of Chaenocephalus aceratus.</title>
        <authorList>
            <person name="Park H."/>
        </authorList>
    </citation>
    <scope>NUCLEOTIDE SEQUENCE</scope>
    <source>
        <strain evidence="1">DE</strain>
        <tissue evidence="1">Muscle</tissue>
    </source>
</reference>
<comment type="caution">
    <text evidence="1">The sequence shown here is derived from an EMBL/GenBank/DDBJ whole genome shotgun (WGS) entry which is preliminary data.</text>
</comment>
<gene>
    <name evidence="1" type="ORF">KUDE01_008639</name>
</gene>
<protein>
    <submittedName>
        <fullName evidence="1">Ribosome maturation factor RimP</fullName>
    </submittedName>
</protein>
<sequence>MVQMPRYIESLSHLHSSVKPEGRLSLPLLGTLREEGRGRCWLEMTVGSQLEVCLQRCCLCVSCVRVPGNRKCLAKVTDGVRSQGRFAVAEDQETLTRLYCD</sequence>
<evidence type="ECO:0000313" key="2">
    <source>
        <dbReference type="Proteomes" id="UP001228049"/>
    </source>
</evidence>
<evidence type="ECO:0000313" key="1">
    <source>
        <dbReference type="EMBL" id="KAK1906237.1"/>
    </source>
</evidence>
<dbReference type="Proteomes" id="UP001228049">
    <property type="component" value="Unassembled WGS sequence"/>
</dbReference>
<proteinExistence type="predicted"/>
<name>A0AAD9CQ14_DISEL</name>
<keyword evidence="2" id="KW-1185">Reference proteome</keyword>
<accession>A0AAD9CQ14</accession>
<dbReference type="AlphaFoldDB" id="A0AAD9CQ14"/>
<organism evidence="1 2">
    <name type="scientific">Dissostichus eleginoides</name>
    <name type="common">Patagonian toothfish</name>
    <name type="synonym">Dissostichus amissus</name>
    <dbReference type="NCBI Taxonomy" id="100907"/>
    <lineage>
        <taxon>Eukaryota</taxon>
        <taxon>Metazoa</taxon>
        <taxon>Chordata</taxon>
        <taxon>Craniata</taxon>
        <taxon>Vertebrata</taxon>
        <taxon>Euteleostomi</taxon>
        <taxon>Actinopterygii</taxon>
        <taxon>Neopterygii</taxon>
        <taxon>Teleostei</taxon>
        <taxon>Neoteleostei</taxon>
        <taxon>Acanthomorphata</taxon>
        <taxon>Eupercaria</taxon>
        <taxon>Perciformes</taxon>
        <taxon>Notothenioidei</taxon>
        <taxon>Nototheniidae</taxon>
        <taxon>Dissostichus</taxon>
    </lineage>
</organism>
<dbReference type="EMBL" id="JASDAP010000001">
    <property type="protein sequence ID" value="KAK1906237.1"/>
    <property type="molecule type" value="Genomic_DNA"/>
</dbReference>